<keyword evidence="1" id="KW-0472">Membrane</keyword>
<keyword evidence="1" id="KW-0812">Transmembrane</keyword>
<proteinExistence type="predicted"/>
<feature type="transmembrane region" description="Helical" evidence="1">
    <location>
        <begin position="620"/>
        <end position="643"/>
    </location>
</feature>
<protein>
    <submittedName>
        <fullName evidence="2">AsmA-like C-terminal region-containing protein</fullName>
    </submittedName>
</protein>
<reference evidence="2" key="1">
    <citation type="submission" date="2022-05" db="EMBL/GenBank/DDBJ databases">
        <title>Single-amplified genomics reveal most streamlined microbe among free-living bacteria.</title>
        <authorList>
            <person name="Roda-Garcia J."/>
            <person name="Haro-Moreno J.M."/>
            <person name="Rodriguez-Valera F."/>
            <person name="Almagro-Moreno S."/>
            <person name="Lopez-Perez M."/>
        </authorList>
    </citation>
    <scope>NUCLEOTIDE SEQUENCE</scope>
    <source>
        <strain evidence="2">TMED112-D2-2</strain>
    </source>
</reference>
<accession>A0A9Q8U085</accession>
<sequence length="669" mass="76278">MVKKYLIGILRIFLYLLAVFLLGFHLFGISLNFSNINSFFINKIFAGKLSYEGISFRQSLKGIDINLENFNYDGDIKVEGQNLFLKLNLLNSFLSKEVYIDFLFFDEASIKVNPSNERRNIINFFVKEGRIKRASLGKANIESLNIANLRTEGRRFGFTFKESSISFDNTLKNISGFSGIASFENQKLKLLIDSNIALFNLDIYQEERVLSDLRGLLSLDFKDKFKILPSFLNAKTANSEQFFNINFDEALILNVLTIGDSRDIYYWAPSNLASNYSFRQSNIFSEDVKSIFSFTLLNDNRSLSGKILLSNPKVPFLKRNFDINSVEMNIDNFKIDAVANGTLPFTDSENLYLDYSFAEEVFKASFLDDFKDPFSISFDNKGSVSAINGSLKPKIGTGYHINFFDNQVFVNSDLLQLKFLFSKNLNIFADNYLFEISKIDSNLFTFEQEYPSRFNFDLSNLSVKNLNTKFYINYSNYVKENFPNLTFEKFSIETKNISANISSNSLEFFGNFLVDGEDIKYSDASFDFDALRVLSLIDLRTSFSSFLNLNFDKYERDSFYVDRLDGEMLIQGNNLINISNLELDFGPAKADINGSILTNSLLYDTYDLNLDFTTKISQALPWYVAIFGGIPAAAGTAIVTGILDDNINEITKTSYKIKGNNNNLEVLNN</sequence>
<evidence type="ECO:0000313" key="3">
    <source>
        <dbReference type="Proteomes" id="UP001056381"/>
    </source>
</evidence>
<dbReference type="Proteomes" id="UP001056381">
    <property type="component" value="Chromosome"/>
</dbReference>
<organism evidence="2 3">
    <name type="scientific">SAR86 cluster bacterium</name>
    <dbReference type="NCBI Taxonomy" id="2030880"/>
    <lineage>
        <taxon>Bacteria</taxon>
        <taxon>Pseudomonadati</taxon>
        <taxon>Pseudomonadota</taxon>
        <taxon>Gammaproteobacteria</taxon>
        <taxon>SAR86 cluster</taxon>
    </lineage>
</organism>
<dbReference type="EMBL" id="CP097966">
    <property type="protein sequence ID" value="URQ63460.1"/>
    <property type="molecule type" value="Genomic_DNA"/>
</dbReference>
<evidence type="ECO:0000256" key="1">
    <source>
        <dbReference type="SAM" id="Phobius"/>
    </source>
</evidence>
<evidence type="ECO:0000313" key="2">
    <source>
        <dbReference type="EMBL" id="URQ63460.1"/>
    </source>
</evidence>
<feature type="transmembrane region" description="Helical" evidence="1">
    <location>
        <begin position="12"/>
        <end position="33"/>
    </location>
</feature>
<keyword evidence="3" id="KW-1185">Reference proteome</keyword>
<dbReference type="AlphaFoldDB" id="A0A9Q8U085"/>
<name>A0A9Q8U085_9GAMM</name>
<keyword evidence="1" id="KW-1133">Transmembrane helix</keyword>
<gene>
    <name evidence="2" type="ORF">M9B40_01490</name>
</gene>